<name>A0A445AWA6_ARAHY</name>
<comment type="caution">
    <text evidence="8">The sequence shown here is derived from an EMBL/GenBank/DDBJ whole genome shotgun (WGS) entry which is preliminary data.</text>
</comment>
<evidence type="ECO:0000256" key="3">
    <source>
        <dbReference type="ARBA" id="ARBA00022771"/>
    </source>
</evidence>
<sequence length="347" mass="40159">MLKQHRELSMSVRRTIENNEEVDLYEDHHIWIPIYLDHYFWAGMKSTQRSESMHLFFNKFIIRNSSLIQFFKQYDNCLRSREQAERESDATNFHTVIPCAIKSSIEAQFQDVYTHQKFREVQAQFRGKANCITRLMNSALGYSVYEVGEQVSSSIFNKFVVTYDSVAAEVKCQCLLFESRGILCRHALSVLSFERSSHDELLLEPRSKRFDELVFRSQNICEFASESEELTAILHRAYDNVMVEMESLKAKRKGTSSLSHEDANLESINDLQSPPRIRTRGRPKNRLGSKLDKQIANASKKKKTKALNELNLFDAASVVRSHSSQYQGRVMNYQFREPAVADNSLGV</sequence>
<dbReference type="PROSITE" id="PS50966">
    <property type="entry name" value="ZF_SWIM"/>
    <property type="match status" value="1"/>
</dbReference>
<dbReference type="Proteomes" id="UP000289738">
    <property type="component" value="Chromosome B01"/>
</dbReference>
<organism evidence="8 9">
    <name type="scientific">Arachis hypogaea</name>
    <name type="common">Peanut</name>
    <dbReference type="NCBI Taxonomy" id="3818"/>
    <lineage>
        <taxon>Eukaryota</taxon>
        <taxon>Viridiplantae</taxon>
        <taxon>Streptophyta</taxon>
        <taxon>Embryophyta</taxon>
        <taxon>Tracheophyta</taxon>
        <taxon>Spermatophyta</taxon>
        <taxon>Magnoliopsida</taxon>
        <taxon>eudicotyledons</taxon>
        <taxon>Gunneridae</taxon>
        <taxon>Pentapetalae</taxon>
        <taxon>rosids</taxon>
        <taxon>fabids</taxon>
        <taxon>Fabales</taxon>
        <taxon>Fabaceae</taxon>
        <taxon>Papilionoideae</taxon>
        <taxon>50 kb inversion clade</taxon>
        <taxon>dalbergioids sensu lato</taxon>
        <taxon>Dalbergieae</taxon>
        <taxon>Pterocarpus clade</taxon>
        <taxon>Arachis</taxon>
    </lineage>
</organism>
<dbReference type="Pfam" id="PF04434">
    <property type="entry name" value="SWIM"/>
    <property type="match status" value="1"/>
</dbReference>
<dbReference type="GO" id="GO:0008270">
    <property type="term" value="F:zinc ion binding"/>
    <property type="evidence" value="ECO:0007669"/>
    <property type="project" value="UniProtKB-UniRule"/>
</dbReference>
<keyword evidence="4 6" id="KW-0862">Zinc</keyword>
<dbReference type="AlphaFoldDB" id="A0A445AWA6"/>
<accession>A0A445AWA6</accession>
<evidence type="ECO:0000256" key="6">
    <source>
        <dbReference type="RuleBase" id="RU367018"/>
    </source>
</evidence>
<evidence type="ECO:0000313" key="8">
    <source>
        <dbReference type="EMBL" id="RYR30712.1"/>
    </source>
</evidence>
<dbReference type="STRING" id="3818.A0A445AWA6"/>
<keyword evidence="9" id="KW-1185">Reference proteome</keyword>
<dbReference type="PANTHER" id="PTHR31669">
    <property type="entry name" value="PROTEIN FAR1-RELATED SEQUENCE 10-RELATED"/>
    <property type="match status" value="1"/>
</dbReference>
<reference evidence="8 9" key="1">
    <citation type="submission" date="2019-01" db="EMBL/GenBank/DDBJ databases">
        <title>Sequencing of cultivated peanut Arachis hypogaea provides insights into genome evolution and oil improvement.</title>
        <authorList>
            <person name="Chen X."/>
        </authorList>
    </citation>
    <scope>NUCLEOTIDE SEQUENCE [LARGE SCALE GENOMIC DNA]</scope>
    <source>
        <strain evidence="9">cv. Fuhuasheng</strain>
        <tissue evidence="8">Leaves</tissue>
    </source>
</reference>
<comment type="similarity">
    <text evidence="1 6">Belongs to the FHY3/FAR1 family.</text>
</comment>
<evidence type="ECO:0000256" key="5">
    <source>
        <dbReference type="PROSITE-ProRule" id="PRU00325"/>
    </source>
</evidence>
<evidence type="ECO:0000256" key="1">
    <source>
        <dbReference type="ARBA" id="ARBA00005889"/>
    </source>
</evidence>
<dbReference type="InterPro" id="IPR031052">
    <property type="entry name" value="FHY3/FAR1"/>
</dbReference>
<gene>
    <name evidence="8" type="ORF">Ahy_B01g055470</name>
</gene>
<dbReference type="SMART" id="SM00575">
    <property type="entry name" value="ZnF_PMZ"/>
    <property type="match status" value="1"/>
</dbReference>
<dbReference type="GO" id="GO:0006355">
    <property type="term" value="P:regulation of DNA-templated transcription"/>
    <property type="evidence" value="ECO:0007669"/>
    <property type="project" value="UniProtKB-UniRule"/>
</dbReference>
<keyword evidence="2 6" id="KW-0479">Metal-binding</keyword>
<evidence type="ECO:0000313" key="9">
    <source>
        <dbReference type="Proteomes" id="UP000289738"/>
    </source>
</evidence>
<proteinExistence type="inferred from homology"/>
<evidence type="ECO:0000259" key="7">
    <source>
        <dbReference type="PROSITE" id="PS50966"/>
    </source>
</evidence>
<feature type="domain" description="SWIM-type" evidence="7">
    <location>
        <begin position="159"/>
        <end position="195"/>
    </location>
</feature>
<evidence type="ECO:0000256" key="4">
    <source>
        <dbReference type="ARBA" id="ARBA00022833"/>
    </source>
</evidence>
<dbReference type="GO" id="GO:0005634">
    <property type="term" value="C:nucleus"/>
    <property type="evidence" value="ECO:0007669"/>
    <property type="project" value="UniProtKB-SubCell"/>
</dbReference>
<comment type="function">
    <text evidence="6">Putative transcription activator involved in regulating light control of development.</text>
</comment>
<evidence type="ECO:0000256" key="2">
    <source>
        <dbReference type="ARBA" id="ARBA00022723"/>
    </source>
</evidence>
<keyword evidence="6" id="KW-0539">Nucleus</keyword>
<dbReference type="InterPro" id="IPR007527">
    <property type="entry name" value="Znf_SWIM"/>
</dbReference>
<dbReference type="PANTHER" id="PTHR31669:SF283">
    <property type="entry name" value="PROTEIN FAR1-RELATED SEQUENCE"/>
    <property type="match status" value="1"/>
</dbReference>
<protein>
    <recommendedName>
        <fullName evidence="6">Protein FAR1-RELATED SEQUENCE</fullName>
    </recommendedName>
</protein>
<keyword evidence="3 5" id="KW-0863">Zinc-finger</keyword>
<comment type="subcellular location">
    <subcellularLocation>
        <location evidence="6">Nucleus</location>
    </subcellularLocation>
</comment>
<dbReference type="InterPro" id="IPR006564">
    <property type="entry name" value="Znf_PMZ"/>
</dbReference>
<dbReference type="EMBL" id="SDMP01000011">
    <property type="protein sequence ID" value="RYR30712.1"/>
    <property type="molecule type" value="Genomic_DNA"/>
</dbReference>